<dbReference type="AlphaFoldDB" id="A0A372IJU9"/>
<evidence type="ECO:0000313" key="1">
    <source>
        <dbReference type="EMBL" id="RFU15250.1"/>
    </source>
</evidence>
<comment type="caution">
    <text evidence="1">The sequence shown here is derived from an EMBL/GenBank/DDBJ whole genome shotgun (WGS) entry which is preliminary data.</text>
</comment>
<gene>
    <name evidence="1" type="ORF">D0Y96_16290</name>
</gene>
<dbReference type="Proteomes" id="UP000264702">
    <property type="component" value="Unassembled WGS sequence"/>
</dbReference>
<accession>A0A372IJU9</accession>
<protein>
    <submittedName>
        <fullName evidence="1">Uncharacterized protein</fullName>
    </submittedName>
</protein>
<dbReference type="EMBL" id="QVQT01000006">
    <property type="protein sequence ID" value="RFU15250.1"/>
    <property type="molecule type" value="Genomic_DNA"/>
</dbReference>
<reference evidence="1 2" key="1">
    <citation type="submission" date="2018-08" db="EMBL/GenBank/DDBJ databases">
        <title>Acidipila sp. 4G-K13, an acidobacterium isolated from forest soil.</title>
        <authorList>
            <person name="Gao Z.-H."/>
            <person name="Qiu L.-H."/>
        </authorList>
    </citation>
    <scope>NUCLEOTIDE SEQUENCE [LARGE SCALE GENOMIC DNA]</scope>
    <source>
        <strain evidence="1 2">4G-K13</strain>
    </source>
</reference>
<sequence length="76" mass="8811">MFRFPGCSAACRDQTDLIRYNAEIVLKVHPASAKKQFITKRFPPEVHDFPYFVLRCSGHSARGRWVEILPFIAVHH</sequence>
<keyword evidence="2" id="KW-1185">Reference proteome</keyword>
<evidence type="ECO:0000313" key="2">
    <source>
        <dbReference type="Proteomes" id="UP000264702"/>
    </source>
</evidence>
<proteinExistence type="predicted"/>
<name>A0A372IJU9_9BACT</name>
<organism evidence="1 2">
    <name type="scientific">Paracidobacterium acidisoli</name>
    <dbReference type="NCBI Taxonomy" id="2303751"/>
    <lineage>
        <taxon>Bacteria</taxon>
        <taxon>Pseudomonadati</taxon>
        <taxon>Acidobacteriota</taxon>
        <taxon>Terriglobia</taxon>
        <taxon>Terriglobales</taxon>
        <taxon>Acidobacteriaceae</taxon>
        <taxon>Paracidobacterium</taxon>
    </lineage>
</organism>